<dbReference type="SMART" id="SM00567">
    <property type="entry name" value="EZ_HEAT"/>
    <property type="match status" value="4"/>
</dbReference>
<dbReference type="InterPro" id="IPR055557">
    <property type="entry name" value="DUF7133"/>
</dbReference>
<dbReference type="GO" id="GO:0046872">
    <property type="term" value="F:metal ion binding"/>
    <property type="evidence" value="ECO:0007669"/>
    <property type="project" value="UniProtKB-KW"/>
</dbReference>
<organism evidence="7 8">
    <name type="scientific">Roseimicrobium gellanilyticum</name>
    <dbReference type="NCBI Taxonomy" id="748857"/>
    <lineage>
        <taxon>Bacteria</taxon>
        <taxon>Pseudomonadati</taxon>
        <taxon>Verrucomicrobiota</taxon>
        <taxon>Verrucomicrobiia</taxon>
        <taxon>Verrucomicrobiales</taxon>
        <taxon>Verrucomicrobiaceae</taxon>
        <taxon>Roseimicrobium</taxon>
    </lineage>
</organism>
<dbReference type="InterPro" id="IPR011041">
    <property type="entry name" value="Quinoprot_gluc/sorb_DH_b-prop"/>
</dbReference>
<dbReference type="SUPFAM" id="SSF48371">
    <property type="entry name" value="ARM repeat"/>
    <property type="match status" value="2"/>
</dbReference>
<dbReference type="PANTHER" id="PTHR33546">
    <property type="entry name" value="LARGE, MULTIFUNCTIONAL SECRETED PROTEIN-RELATED"/>
    <property type="match status" value="1"/>
</dbReference>
<dbReference type="Gene3D" id="1.10.760.10">
    <property type="entry name" value="Cytochrome c-like domain"/>
    <property type="match status" value="1"/>
</dbReference>
<evidence type="ECO:0000313" key="8">
    <source>
        <dbReference type="Proteomes" id="UP000253426"/>
    </source>
</evidence>
<feature type="signal peptide" evidence="5">
    <location>
        <begin position="1"/>
        <end position="41"/>
    </location>
</feature>
<dbReference type="NCBIfam" id="TIGR02603">
    <property type="entry name" value="CxxCH_TIGR02603"/>
    <property type="match status" value="1"/>
</dbReference>
<dbReference type="SUPFAM" id="SSF46626">
    <property type="entry name" value="Cytochrome c"/>
    <property type="match status" value="1"/>
</dbReference>
<evidence type="ECO:0000259" key="6">
    <source>
        <dbReference type="PROSITE" id="PS51007"/>
    </source>
</evidence>
<evidence type="ECO:0000256" key="5">
    <source>
        <dbReference type="SAM" id="SignalP"/>
    </source>
</evidence>
<evidence type="ECO:0000256" key="3">
    <source>
        <dbReference type="ARBA" id="ARBA00023004"/>
    </source>
</evidence>
<dbReference type="InterPro" id="IPR036909">
    <property type="entry name" value="Cyt_c-like_dom_sf"/>
</dbReference>
<dbReference type="PANTHER" id="PTHR33546:SF1">
    <property type="entry name" value="LARGE, MULTIFUNCTIONAL SECRETED PROTEIN"/>
    <property type="match status" value="1"/>
</dbReference>
<dbReference type="Gene3D" id="1.25.10.10">
    <property type="entry name" value="Leucine-rich Repeat Variant"/>
    <property type="match status" value="2"/>
</dbReference>
<evidence type="ECO:0000256" key="4">
    <source>
        <dbReference type="PROSITE-ProRule" id="PRU00433"/>
    </source>
</evidence>
<dbReference type="AlphaFoldDB" id="A0A366H6K5"/>
<dbReference type="SUPFAM" id="SSF50952">
    <property type="entry name" value="Soluble quinoprotein glucose dehydrogenase"/>
    <property type="match status" value="1"/>
</dbReference>
<comment type="caution">
    <text evidence="7">The sequence shown here is derived from an EMBL/GenBank/DDBJ whole genome shotgun (WGS) entry which is preliminary data.</text>
</comment>
<gene>
    <name evidence="7" type="ORF">DES53_11616</name>
</gene>
<dbReference type="Gene3D" id="2.120.10.30">
    <property type="entry name" value="TolB, C-terminal domain"/>
    <property type="match status" value="1"/>
</dbReference>
<dbReference type="GO" id="GO:0020037">
    <property type="term" value="F:heme binding"/>
    <property type="evidence" value="ECO:0007669"/>
    <property type="project" value="InterPro"/>
</dbReference>
<dbReference type="InterPro" id="IPR004155">
    <property type="entry name" value="PBS_lyase_HEAT"/>
</dbReference>
<evidence type="ECO:0000256" key="1">
    <source>
        <dbReference type="ARBA" id="ARBA00022617"/>
    </source>
</evidence>
<reference evidence="7 8" key="1">
    <citation type="submission" date="2018-06" db="EMBL/GenBank/DDBJ databases">
        <title>Genomic Encyclopedia of Type Strains, Phase IV (KMG-IV): sequencing the most valuable type-strain genomes for metagenomic binning, comparative biology and taxonomic classification.</title>
        <authorList>
            <person name="Goeker M."/>
        </authorList>
    </citation>
    <scope>NUCLEOTIDE SEQUENCE [LARGE SCALE GENOMIC DNA]</scope>
    <source>
        <strain evidence="7 8">DSM 25532</strain>
    </source>
</reference>
<dbReference type="GO" id="GO:0009055">
    <property type="term" value="F:electron transfer activity"/>
    <property type="evidence" value="ECO:0007669"/>
    <property type="project" value="InterPro"/>
</dbReference>
<feature type="chain" id="PRO_5016802562" evidence="5">
    <location>
        <begin position="42"/>
        <end position="1213"/>
    </location>
</feature>
<evidence type="ECO:0000313" key="7">
    <source>
        <dbReference type="EMBL" id="RBP36577.1"/>
    </source>
</evidence>
<dbReference type="InterPro" id="IPR011989">
    <property type="entry name" value="ARM-like"/>
</dbReference>
<dbReference type="OrthoDB" id="9770043at2"/>
<keyword evidence="1 4" id="KW-0349">Heme</keyword>
<dbReference type="InterPro" id="IPR011042">
    <property type="entry name" value="6-blade_b-propeller_TolB-like"/>
</dbReference>
<feature type="domain" description="Cytochrome c" evidence="6">
    <location>
        <begin position="1074"/>
        <end position="1213"/>
    </location>
</feature>
<dbReference type="Pfam" id="PF13646">
    <property type="entry name" value="HEAT_2"/>
    <property type="match status" value="1"/>
</dbReference>
<dbReference type="Pfam" id="PF23500">
    <property type="entry name" value="DUF7133"/>
    <property type="match status" value="1"/>
</dbReference>
<keyword evidence="8" id="KW-1185">Reference proteome</keyword>
<dbReference type="InterPro" id="IPR013427">
    <property type="entry name" value="Haem-bd_dom_put"/>
</dbReference>
<dbReference type="InterPro" id="IPR009056">
    <property type="entry name" value="Cyt_c-like_dom"/>
</dbReference>
<dbReference type="EMBL" id="QNRR01000016">
    <property type="protein sequence ID" value="RBP36577.1"/>
    <property type="molecule type" value="Genomic_DNA"/>
</dbReference>
<dbReference type="Pfam" id="PF00034">
    <property type="entry name" value="Cytochrom_C"/>
    <property type="match status" value="1"/>
</dbReference>
<protein>
    <submittedName>
        <fullName evidence="7">Putative membrane-bound dehydrogenase-like protein</fullName>
    </submittedName>
</protein>
<sequence length="1213" mass="132809">MISVMSVASLQRSLFPRLLTMLRFSLTTPLACIALPLAVLAVDDKPLGKPDSAGGLQPYERKAEPGIAPASQEGTQVLKQLGLPAGMKADLWAAEPELANPVALSVDEKGRVFVAETHRLGSSVLDIRNYMFMLEDDLACRTVADRIAMCKKHFGEKFADLEKEEDFIRLMEDRDHDGKADFTSLYARGFNHAEDGIPAGVLARQGTVWATIIPNLWKFDGTNDKGEAVTKKSLSYGYGVRFGYTGHDMHGLILGPDGRLYFSIGDRAANVELPDGRRIENVDSGAVFRCEQDGSKLEIIHWGLRNPQELAFDDHGNLFTGDNDFDYGDTERLVYVVEGGDSGWRVGYQHPPMGKERVPWKSEQIWMSFKSSQEKYNGVPNPKVNEDLGVRPAAYLPPVSNIGDGPSGLLFDTGTGISPQFRNHFLLCHSKGSYAKSEIRAFTLKEDGASFTLGETKPFLQFIHSPDLDLAPDGSVYVLDWAETMSKTAKGRIFRVYDPAVLADPLTLETKKYLEEGMKSRDVAELTKLLAHADRRVRMEAEFELAARGKEGRAALEKAAAKKDVVADARLARLARLHAIWGLGIQGRKDTSACESLPALLKDADSEVRAQVAKVLGDVKYGEATGALAIRLQDDAPRVQYFAAQALGKLKAKQAVTGIIELIKQNNNKDAYLRHACVMALYGMATKSSDLLPPKQLQPDSAFDEVIMDFLDESMRSNEPGVPLAVTLVGRRLHGGSHRLPVEAVYCKAKDPNVRAQVRAEAARVITEDFAIYNGLVSEQGGAGMYFPLNPVSNARTLYAWFLIDAFSEDRERAADRDEKYAQNMADVAAAMDDEHYTLENKLDALTYLGDWATPQTRNRFTGLTFTKKWQPCGGKYAIDAIEEYWEKLMSPKQDIQVRVAAVAAVRKLKADGFAPKMAAIVKDKAQPVELRLAALEALGDWRNVAALNEAITAAQESGEASLKRATLKLLPKVDAERAVAVLEATLDGKDAAAQREALVVLGTLPAHGKADALIAAQVDRLIAGQVAPGAMLEVMETAKRREDGAVKAKLQQYLQSLPQTRTAAAFPQLLQGGDVAAGKKVFFEHTAAQCLRCHKIGGKGSEVGPTLDGISKKHPREYLLEAVLFPNNNIAPGFEMTMVVLKDGKSYGGMVRKETDTELQLSAPVPNAPVDTVKKADIQTRAPGISAMPEMMQQVLTQREIRDLVAYLASLK</sequence>
<keyword evidence="5" id="KW-0732">Signal</keyword>
<evidence type="ECO:0000256" key="2">
    <source>
        <dbReference type="ARBA" id="ARBA00022723"/>
    </source>
</evidence>
<proteinExistence type="predicted"/>
<dbReference type="Proteomes" id="UP000253426">
    <property type="component" value="Unassembled WGS sequence"/>
</dbReference>
<keyword evidence="3 4" id="KW-0408">Iron</keyword>
<dbReference type="InterPro" id="IPR016024">
    <property type="entry name" value="ARM-type_fold"/>
</dbReference>
<dbReference type="PROSITE" id="PS51007">
    <property type="entry name" value="CYTC"/>
    <property type="match status" value="1"/>
</dbReference>
<keyword evidence="2 4" id="KW-0479">Metal-binding</keyword>
<name>A0A366H6K5_9BACT</name>
<accession>A0A366H6K5</accession>